<sequence>MKVCVILLLCGLVVCASFIGSASSGPAPPAEGCPENEGFVTCGSKCLTTCKTGDALVPCNRKCFIGCDCTKGYQRNSTGTCVPPEDCN</sequence>
<dbReference type="Proteomes" id="UP001162483">
    <property type="component" value="Unassembled WGS sequence"/>
</dbReference>
<dbReference type="InterPro" id="IPR002919">
    <property type="entry name" value="TIL_dom"/>
</dbReference>
<keyword evidence="4" id="KW-1185">Reference proteome</keyword>
<dbReference type="Gene3D" id="2.10.25.10">
    <property type="entry name" value="Laminin"/>
    <property type="match status" value="1"/>
</dbReference>
<dbReference type="SUPFAM" id="SSF57567">
    <property type="entry name" value="Serine protease inhibitors"/>
    <property type="match status" value="1"/>
</dbReference>
<feature type="chain" id="PRO_5045233967" description="TIL domain-containing protein" evidence="1">
    <location>
        <begin position="25"/>
        <end position="88"/>
    </location>
</feature>
<dbReference type="Pfam" id="PF01826">
    <property type="entry name" value="TIL"/>
    <property type="match status" value="1"/>
</dbReference>
<evidence type="ECO:0000313" key="3">
    <source>
        <dbReference type="EMBL" id="CAI9573675.1"/>
    </source>
</evidence>
<protein>
    <recommendedName>
        <fullName evidence="2">TIL domain-containing protein</fullName>
    </recommendedName>
</protein>
<organism evidence="3 4">
    <name type="scientific">Staurois parvus</name>
    <dbReference type="NCBI Taxonomy" id="386267"/>
    <lineage>
        <taxon>Eukaryota</taxon>
        <taxon>Metazoa</taxon>
        <taxon>Chordata</taxon>
        <taxon>Craniata</taxon>
        <taxon>Vertebrata</taxon>
        <taxon>Euteleostomi</taxon>
        <taxon>Amphibia</taxon>
        <taxon>Batrachia</taxon>
        <taxon>Anura</taxon>
        <taxon>Neobatrachia</taxon>
        <taxon>Ranoidea</taxon>
        <taxon>Ranidae</taxon>
        <taxon>Staurois</taxon>
    </lineage>
</organism>
<evidence type="ECO:0000313" key="4">
    <source>
        <dbReference type="Proteomes" id="UP001162483"/>
    </source>
</evidence>
<accession>A0ABN9DP53</accession>
<name>A0ABN9DP53_9NEOB</name>
<proteinExistence type="predicted"/>
<dbReference type="InterPro" id="IPR036084">
    <property type="entry name" value="Ser_inhib-like_sf"/>
</dbReference>
<gene>
    <name evidence="3" type="ORF">SPARVUS_LOCUS7803525</name>
</gene>
<feature type="domain" description="TIL" evidence="2">
    <location>
        <begin position="33"/>
        <end position="87"/>
    </location>
</feature>
<keyword evidence="1" id="KW-0732">Signal</keyword>
<dbReference type="CDD" id="cd19941">
    <property type="entry name" value="TIL"/>
    <property type="match status" value="1"/>
</dbReference>
<dbReference type="EMBL" id="CATNWA010014589">
    <property type="protein sequence ID" value="CAI9573675.1"/>
    <property type="molecule type" value="Genomic_DNA"/>
</dbReference>
<reference evidence="3" key="1">
    <citation type="submission" date="2023-05" db="EMBL/GenBank/DDBJ databases">
        <authorList>
            <person name="Stuckert A."/>
        </authorList>
    </citation>
    <scope>NUCLEOTIDE SEQUENCE</scope>
</reference>
<comment type="caution">
    <text evidence="3">The sequence shown here is derived from an EMBL/GenBank/DDBJ whole genome shotgun (WGS) entry which is preliminary data.</text>
</comment>
<evidence type="ECO:0000259" key="2">
    <source>
        <dbReference type="Pfam" id="PF01826"/>
    </source>
</evidence>
<feature type="signal peptide" evidence="1">
    <location>
        <begin position="1"/>
        <end position="24"/>
    </location>
</feature>
<evidence type="ECO:0000256" key="1">
    <source>
        <dbReference type="SAM" id="SignalP"/>
    </source>
</evidence>